<sequence length="151" mass="17249">MKEFERGWYQEPKKNLQLLKLEIVSQKISTSHETIETYNVTGVLSKLMIVCIDSMLGLGLVRIRVLCMYGKNLFGRKKPIGLIAFTAMDKQKNDMIVVTETNFDIKKIDVKPHLMTLPGLIDNVFNPDDQNTNPTFTILTNRNPDMALISF</sequence>
<dbReference type="EMBL" id="KI285423">
    <property type="protein sequence ID" value="ESA11956.1"/>
    <property type="molecule type" value="Genomic_DNA"/>
</dbReference>
<dbReference type="AlphaFoldDB" id="U9U8M2"/>
<reference evidence="1" key="1">
    <citation type="submission" date="2013-07" db="EMBL/GenBank/DDBJ databases">
        <title>The genome of an arbuscular mycorrhizal fungus provides insights into the evolution of the oldest plant symbiosis.</title>
        <authorList>
            <consortium name="DOE Joint Genome Institute"/>
            <person name="Tisserant E."/>
            <person name="Malbreil M."/>
            <person name="Kuo A."/>
            <person name="Kohler A."/>
            <person name="Symeonidi A."/>
            <person name="Balestrini R."/>
            <person name="Charron P."/>
            <person name="Duensing N."/>
            <person name="Frei-dit-Frey N."/>
            <person name="Gianinazzi-Pearson V."/>
            <person name="Gilbert B."/>
            <person name="Handa Y."/>
            <person name="Hijri M."/>
            <person name="Kaul R."/>
            <person name="Kawaguchi M."/>
            <person name="Krajinski F."/>
            <person name="Lammers P."/>
            <person name="Lapierre D."/>
            <person name="Masclaux F.G."/>
            <person name="Murat C."/>
            <person name="Morin E."/>
            <person name="Ndikumana S."/>
            <person name="Pagni M."/>
            <person name="Petitpierre D."/>
            <person name="Requena N."/>
            <person name="Rosikiewicz P."/>
            <person name="Riley R."/>
            <person name="Saito K."/>
            <person name="San Clemente H."/>
            <person name="Shapiro H."/>
            <person name="van Tuinen D."/>
            <person name="Becard G."/>
            <person name="Bonfante P."/>
            <person name="Paszkowski U."/>
            <person name="Shachar-Hill Y."/>
            <person name="Young J.P."/>
            <person name="Sanders I.R."/>
            <person name="Henrissat B."/>
            <person name="Rensing S.A."/>
            <person name="Grigoriev I.V."/>
            <person name="Corradi N."/>
            <person name="Roux C."/>
            <person name="Martin F."/>
        </authorList>
    </citation>
    <scope>NUCLEOTIDE SEQUENCE</scope>
    <source>
        <strain evidence="1">DAOM 197198</strain>
    </source>
</reference>
<protein>
    <submittedName>
        <fullName evidence="1">Uncharacterized protein</fullName>
    </submittedName>
</protein>
<gene>
    <name evidence="1" type="ORF">GLOINDRAFT_96570</name>
</gene>
<dbReference type="HOGENOM" id="CLU_1732442_0_0_1"/>
<organism evidence="1">
    <name type="scientific">Rhizophagus irregularis (strain DAOM 181602 / DAOM 197198 / MUCL 43194)</name>
    <name type="common">Arbuscular mycorrhizal fungus</name>
    <name type="synonym">Glomus intraradices</name>
    <dbReference type="NCBI Taxonomy" id="747089"/>
    <lineage>
        <taxon>Eukaryota</taxon>
        <taxon>Fungi</taxon>
        <taxon>Fungi incertae sedis</taxon>
        <taxon>Mucoromycota</taxon>
        <taxon>Glomeromycotina</taxon>
        <taxon>Glomeromycetes</taxon>
        <taxon>Glomerales</taxon>
        <taxon>Glomeraceae</taxon>
        <taxon>Rhizophagus</taxon>
    </lineage>
</organism>
<accession>U9U8M2</accession>
<proteinExistence type="predicted"/>
<name>U9U8M2_RHIID</name>
<evidence type="ECO:0000313" key="1">
    <source>
        <dbReference type="EMBL" id="ESA11956.1"/>
    </source>
</evidence>